<organism evidence="2 3">
    <name type="scientific">Anaerobacillus alkalilacustris</name>
    <dbReference type="NCBI Taxonomy" id="393763"/>
    <lineage>
        <taxon>Bacteria</taxon>
        <taxon>Bacillati</taxon>
        <taxon>Bacillota</taxon>
        <taxon>Bacilli</taxon>
        <taxon>Bacillales</taxon>
        <taxon>Bacillaceae</taxon>
        <taxon>Anaerobacillus</taxon>
    </lineage>
</organism>
<name>A0A1S2LE65_9BACI</name>
<comment type="caution">
    <text evidence="2">The sequence shown here is derived from an EMBL/GenBank/DDBJ whole genome shotgun (WGS) entry which is preliminary data.</text>
</comment>
<dbReference type="Gene3D" id="3.40.630.30">
    <property type="match status" value="1"/>
</dbReference>
<dbReference type="OrthoDB" id="9796171at2"/>
<dbReference type="InterPro" id="IPR016181">
    <property type="entry name" value="Acyl_CoA_acyltransferase"/>
</dbReference>
<keyword evidence="3" id="KW-1185">Reference proteome</keyword>
<evidence type="ECO:0000313" key="2">
    <source>
        <dbReference type="EMBL" id="OIJ10798.1"/>
    </source>
</evidence>
<gene>
    <name evidence="2" type="ORF">BKP37_17200</name>
</gene>
<dbReference type="Pfam" id="PF13673">
    <property type="entry name" value="Acetyltransf_10"/>
    <property type="match status" value="1"/>
</dbReference>
<evidence type="ECO:0000313" key="3">
    <source>
        <dbReference type="Proteomes" id="UP000179524"/>
    </source>
</evidence>
<accession>A0A1S2LE65</accession>
<dbReference type="AlphaFoldDB" id="A0A1S2LE65"/>
<dbReference type="RefSeq" id="WP_071310856.1">
    <property type="nucleotide sequence ID" value="NZ_MLQR01000048.1"/>
</dbReference>
<keyword evidence="2" id="KW-0808">Transferase</keyword>
<proteinExistence type="predicted"/>
<sequence>MNWQIKVFDELTKIKLYNIIKERINIFVVEQNCPYPELDNLDQQCYHLFSETNGEIKAYCRILPKRLKYDEVSIGRVIVKEPYRRKGLATELLSKAIEFINNELVETEIKIQAQDHLQGFYGSFGFQPTSNVYLEDGIPHVDMEIIDKQN</sequence>
<protein>
    <submittedName>
        <fullName evidence="2">GNAT family N-acetyltransferase</fullName>
    </submittedName>
</protein>
<dbReference type="CDD" id="cd04301">
    <property type="entry name" value="NAT_SF"/>
    <property type="match status" value="1"/>
</dbReference>
<feature type="domain" description="N-acetyltransferase" evidence="1">
    <location>
        <begin position="6"/>
        <end position="150"/>
    </location>
</feature>
<dbReference type="SUPFAM" id="SSF55729">
    <property type="entry name" value="Acyl-CoA N-acyltransferases (Nat)"/>
    <property type="match status" value="1"/>
</dbReference>
<dbReference type="EMBL" id="MLQR01000048">
    <property type="protein sequence ID" value="OIJ10798.1"/>
    <property type="molecule type" value="Genomic_DNA"/>
</dbReference>
<dbReference type="GO" id="GO:0016747">
    <property type="term" value="F:acyltransferase activity, transferring groups other than amino-acyl groups"/>
    <property type="evidence" value="ECO:0007669"/>
    <property type="project" value="InterPro"/>
</dbReference>
<dbReference type="PROSITE" id="PS51186">
    <property type="entry name" value="GNAT"/>
    <property type="match status" value="1"/>
</dbReference>
<evidence type="ECO:0000259" key="1">
    <source>
        <dbReference type="PROSITE" id="PS51186"/>
    </source>
</evidence>
<dbReference type="Proteomes" id="UP000179524">
    <property type="component" value="Unassembled WGS sequence"/>
</dbReference>
<reference evidence="2 3" key="1">
    <citation type="submission" date="2016-10" db="EMBL/GenBank/DDBJ databases">
        <title>Draft genome sequences of four alkaliphilic bacteria belonging to the Anaerobacillus genus.</title>
        <authorList>
            <person name="Bassil N.M."/>
            <person name="Lloyd J.R."/>
        </authorList>
    </citation>
    <scope>NUCLEOTIDE SEQUENCE [LARGE SCALE GENOMIC DNA]</scope>
    <source>
        <strain evidence="2 3">DSM 18345</strain>
    </source>
</reference>
<dbReference type="InterPro" id="IPR000182">
    <property type="entry name" value="GNAT_dom"/>
</dbReference>